<proteinExistence type="predicted"/>
<protein>
    <recommendedName>
        <fullName evidence="1">Aminoglycoside phosphotransferase domain-containing protein</fullName>
    </recommendedName>
</protein>
<dbReference type="PANTHER" id="PTHR21310:SF13">
    <property type="entry name" value="AMINOGLYCOSIDE PHOSPHOTRANSFERASE DOMAIN-CONTAINING PROTEIN"/>
    <property type="match status" value="1"/>
</dbReference>
<dbReference type="SUPFAM" id="SSF56112">
    <property type="entry name" value="Protein kinase-like (PK-like)"/>
    <property type="match status" value="1"/>
</dbReference>
<dbReference type="InterPro" id="IPR051678">
    <property type="entry name" value="AGP_Transferase"/>
</dbReference>
<evidence type="ECO:0000313" key="3">
    <source>
        <dbReference type="Proteomes" id="UP001303473"/>
    </source>
</evidence>
<reference evidence="3" key="1">
    <citation type="journal article" date="2023" name="Mol. Phylogenet. Evol.">
        <title>Genome-scale phylogeny and comparative genomics of the fungal order Sordariales.</title>
        <authorList>
            <person name="Hensen N."/>
            <person name="Bonometti L."/>
            <person name="Westerberg I."/>
            <person name="Brannstrom I.O."/>
            <person name="Guillou S."/>
            <person name="Cros-Aarteil S."/>
            <person name="Calhoun S."/>
            <person name="Haridas S."/>
            <person name="Kuo A."/>
            <person name="Mondo S."/>
            <person name="Pangilinan J."/>
            <person name="Riley R."/>
            <person name="LaButti K."/>
            <person name="Andreopoulos B."/>
            <person name="Lipzen A."/>
            <person name="Chen C."/>
            <person name="Yan M."/>
            <person name="Daum C."/>
            <person name="Ng V."/>
            <person name="Clum A."/>
            <person name="Steindorff A."/>
            <person name="Ohm R.A."/>
            <person name="Martin F."/>
            <person name="Silar P."/>
            <person name="Natvig D.O."/>
            <person name="Lalanne C."/>
            <person name="Gautier V."/>
            <person name="Ament-Velasquez S.L."/>
            <person name="Kruys A."/>
            <person name="Hutchinson M.I."/>
            <person name="Powell A.J."/>
            <person name="Barry K."/>
            <person name="Miller A.N."/>
            <person name="Grigoriev I.V."/>
            <person name="Debuchy R."/>
            <person name="Gladieux P."/>
            <person name="Hiltunen Thoren M."/>
            <person name="Johannesson H."/>
        </authorList>
    </citation>
    <scope>NUCLEOTIDE SEQUENCE [LARGE SCALE GENOMIC DNA]</scope>
    <source>
        <strain evidence="3">CBS 340.73</strain>
    </source>
</reference>
<evidence type="ECO:0000259" key="1">
    <source>
        <dbReference type="Pfam" id="PF01636"/>
    </source>
</evidence>
<comment type="caution">
    <text evidence="2">The sequence shown here is derived from an EMBL/GenBank/DDBJ whole genome shotgun (WGS) entry which is preliminary data.</text>
</comment>
<dbReference type="PANTHER" id="PTHR21310">
    <property type="entry name" value="AMINOGLYCOSIDE PHOSPHOTRANSFERASE-RELATED-RELATED"/>
    <property type="match status" value="1"/>
</dbReference>
<name>A0AAN6N415_9PEZI</name>
<gene>
    <name evidence="2" type="ORF">QBC46DRAFT_264765</name>
</gene>
<dbReference type="AlphaFoldDB" id="A0AAN6N415"/>
<dbReference type="InterPro" id="IPR011009">
    <property type="entry name" value="Kinase-like_dom_sf"/>
</dbReference>
<keyword evidence="3" id="KW-1185">Reference proteome</keyword>
<feature type="non-terminal residue" evidence="2">
    <location>
        <position position="1"/>
    </location>
</feature>
<dbReference type="Proteomes" id="UP001303473">
    <property type="component" value="Unassembled WGS sequence"/>
</dbReference>
<dbReference type="Gene3D" id="3.90.1200.10">
    <property type="match status" value="1"/>
</dbReference>
<organism evidence="2 3">
    <name type="scientific">Diplogelasinospora grovesii</name>
    <dbReference type="NCBI Taxonomy" id="303347"/>
    <lineage>
        <taxon>Eukaryota</taxon>
        <taxon>Fungi</taxon>
        <taxon>Dikarya</taxon>
        <taxon>Ascomycota</taxon>
        <taxon>Pezizomycotina</taxon>
        <taxon>Sordariomycetes</taxon>
        <taxon>Sordariomycetidae</taxon>
        <taxon>Sordariales</taxon>
        <taxon>Diplogelasinosporaceae</taxon>
        <taxon>Diplogelasinospora</taxon>
    </lineage>
</organism>
<dbReference type="Pfam" id="PF01636">
    <property type="entry name" value="APH"/>
    <property type="match status" value="1"/>
</dbReference>
<sequence>KRQLSCIGNIYAASPPKVGRIVSMDFFWGDHIHQDVRRGPFSSSRDWIEARLALSEHDCRSVMARYPARNGLDSDDEDALDDAERTLQIIKRLSPLVGQIFPSGQQSGEEPSMLFHDDLSKHNILVDDSGAFGVVDWECVSALPLWKACYYPSFLEAPTRTREPDENRYQRGADGHPADPYWEHLMEFELTILRRVFLDEMARLEPRWVEIFNSSSLQRDLDTAVQNCDNEFLAREINAWIDDVAANGSSARSLRDQ</sequence>
<accession>A0AAN6N415</accession>
<feature type="domain" description="Aminoglycoside phosphotransferase" evidence="1">
    <location>
        <begin position="72"/>
        <end position="141"/>
    </location>
</feature>
<dbReference type="EMBL" id="MU853823">
    <property type="protein sequence ID" value="KAK3938776.1"/>
    <property type="molecule type" value="Genomic_DNA"/>
</dbReference>
<dbReference type="InterPro" id="IPR002575">
    <property type="entry name" value="Aminoglycoside_PTrfase"/>
</dbReference>
<evidence type="ECO:0000313" key="2">
    <source>
        <dbReference type="EMBL" id="KAK3938776.1"/>
    </source>
</evidence>